<proteinExistence type="predicted"/>
<gene>
    <name evidence="2" type="ORF">SAMN05216268_126117</name>
</gene>
<keyword evidence="1" id="KW-0732">Signal</keyword>
<dbReference type="AlphaFoldDB" id="A0A9X8N7V3"/>
<sequence>MSMKRTIIAGVGAAILAVGVSGYAASAQAGHQRDANAIAVEVVNESLDGAFDKIGYTVWQECGRGHNACSAILWEVNSMGLNYGGADYPITFFEDGSWSIEGDDN</sequence>
<protein>
    <recommendedName>
        <fullName evidence="4">Beta/Gamma crystallin</fullName>
    </recommendedName>
</protein>
<dbReference type="Proteomes" id="UP000184388">
    <property type="component" value="Unassembled WGS sequence"/>
</dbReference>
<reference evidence="3" key="1">
    <citation type="submission" date="2016-11" db="EMBL/GenBank/DDBJ databases">
        <authorList>
            <person name="Jaros S."/>
            <person name="Januszkiewicz K."/>
            <person name="Wedrychowicz H."/>
        </authorList>
    </citation>
    <scope>NUCLEOTIDE SEQUENCE [LARGE SCALE GENOMIC DNA]</scope>
    <source>
        <strain evidence="3">CGMCC 4.3555</strain>
    </source>
</reference>
<comment type="caution">
    <text evidence="2">The sequence shown here is derived from an EMBL/GenBank/DDBJ whole genome shotgun (WGS) entry which is preliminary data.</text>
</comment>
<evidence type="ECO:0008006" key="4">
    <source>
        <dbReference type="Google" id="ProtNLM"/>
    </source>
</evidence>
<evidence type="ECO:0000256" key="1">
    <source>
        <dbReference type="SAM" id="SignalP"/>
    </source>
</evidence>
<evidence type="ECO:0000313" key="3">
    <source>
        <dbReference type="Proteomes" id="UP000184388"/>
    </source>
</evidence>
<name>A0A9X8N7V3_9ACTN</name>
<dbReference type="RefSeq" id="WP_073449053.1">
    <property type="nucleotide sequence ID" value="NZ_FRBK01000026.1"/>
</dbReference>
<evidence type="ECO:0000313" key="2">
    <source>
        <dbReference type="EMBL" id="SHN24592.1"/>
    </source>
</evidence>
<feature type="chain" id="PRO_5040984178" description="Beta/Gamma crystallin" evidence="1">
    <location>
        <begin position="30"/>
        <end position="105"/>
    </location>
</feature>
<organism evidence="2 3">
    <name type="scientific">Streptomyces yunnanensis</name>
    <dbReference type="NCBI Taxonomy" id="156453"/>
    <lineage>
        <taxon>Bacteria</taxon>
        <taxon>Bacillati</taxon>
        <taxon>Actinomycetota</taxon>
        <taxon>Actinomycetes</taxon>
        <taxon>Kitasatosporales</taxon>
        <taxon>Streptomycetaceae</taxon>
        <taxon>Streptomyces</taxon>
    </lineage>
</organism>
<accession>A0A9X8N7V3</accession>
<feature type="signal peptide" evidence="1">
    <location>
        <begin position="1"/>
        <end position="29"/>
    </location>
</feature>
<dbReference type="EMBL" id="FRBK01000026">
    <property type="protein sequence ID" value="SHN24592.1"/>
    <property type="molecule type" value="Genomic_DNA"/>
</dbReference>